<dbReference type="Gene3D" id="1.10.10.10">
    <property type="entry name" value="Winged helix-like DNA-binding domain superfamily/Winged helix DNA-binding domain"/>
    <property type="match status" value="1"/>
</dbReference>
<evidence type="ECO:0000256" key="6">
    <source>
        <dbReference type="ARBA" id="ARBA00023125"/>
    </source>
</evidence>
<evidence type="ECO:0000256" key="2">
    <source>
        <dbReference type="ARBA" id="ARBA00007871"/>
    </source>
</evidence>
<proteinExistence type="inferred from homology"/>
<gene>
    <name evidence="9" type="primary">mntR_1</name>
    <name evidence="9" type="ORF">MOTE_05290</name>
</gene>
<evidence type="ECO:0000256" key="7">
    <source>
        <dbReference type="ARBA" id="ARBA00023163"/>
    </source>
</evidence>
<dbReference type="PANTHER" id="PTHR33238:SF7">
    <property type="entry name" value="IRON-DEPENDENT TRANSCRIPTIONAL REGULATOR"/>
    <property type="match status" value="1"/>
</dbReference>
<comment type="subcellular location">
    <subcellularLocation>
        <location evidence="1">Cytoplasm</location>
    </subcellularLocation>
</comment>
<dbReference type="InterPro" id="IPR022687">
    <property type="entry name" value="HTH_DTXR"/>
</dbReference>
<keyword evidence="5" id="KW-0805">Transcription regulation</keyword>
<dbReference type="PROSITE" id="PS50944">
    <property type="entry name" value="HTH_DTXR"/>
    <property type="match status" value="1"/>
</dbReference>
<dbReference type="InterPro" id="IPR036388">
    <property type="entry name" value="WH-like_DNA-bd_sf"/>
</dbReference>
<evidence type="ECO:0000313" key="9">
    <source>
        <dbReference type="EMBL" id="OIQ60565.1"/>
    </source>
</evidence>
<dbReference type="PANTHER" id="PTHR33238">
    <property type="entry name" value="IRON (METAL) DEPENDENT REPRESSOR, DTXR FAMILY"/>
    <property type="match status" value="1"/>
</dbReference>
<evidence type="ECO:0000313" key="10">
    <source>
        <dbReference type="Proteomes" id="UP000182811"/>
    </source>
</evidence>
<dbReference type="SUPFAM" id="SSF47979">
    <property type="entry name" value="Iron-dependent repressor protein, dimerization domain"/>
    <property type="match status" value="1"/>
</dbReference>
<comment type="similarity">
    <text evidence="2">Belongs to the DtxR/MntR family.</text>
</comment>
<dbReference type="Pfam" id="PF02742">
    <property type="entry name" value="Fe_dep_repr_C"/>
    <property type="match status" value="1"/>
</dbReference>
<dbReference type="SUPFAM" id="SSF46785">
    <property type="entry name" value="Winged helix' DNA-binding domain"/>
    <property type="match status" value="1"/>
</dbReference>
<keyword evidence="7" id="KW-0804">Transcription</keyword>
<dbReference type="Gene3D" id="2.30.30.90">
    <property type="match status" value="1"/>
</dbReference>
<keyword evidence="4" id="KW-0408">Iron</keyword>
<dbReference type="InterPro" id="IPR050536">
    <property type="entry name" value="DtxR_MntR_Metal-Reg"/>
</dbReference>
<sequence>MTSDLTVSPAMQDYLEAILELAEKEGVVRVTDIAAKMGIAKASVTQAMSTLANLKLVKQERYGPIELTPAGRQEAAKIQRRHLLLYRFLVEILGVDARTAQKDACLIEHVVSPLTLARLAEYLEKETGIRHEEVGGINEGKEAVAMEALEAIDTRALSELKKGDRGRVVRIVAAGEIRRRLLDMGVVPGTEISVEGAAPLGDPIEVKVKGYHLSLRQKEAAAIFVERL</sequence>
<dbReference type="InterPro" id="IPR007167">
    <property type="entry name" value="Fe-transptr_FeoA-like"/>
</dbReference>
<dbReference type="InterPro" id="IPR038157">
    <property type="entry name" value="FeoA_core_dom"/>
</dbReference>
<organism evidence="9 10">
    <name type="scientific">Neomoorella thermoacetica</name>
    <name type="common">Clostridium thermoaceticum</name>
    <dbReference type="NCBI Taxonomy" id="1525"/>
    <lineage>
        <taxon>Bacteria</taxon>
        <taxon>Bacillati</taxon>
        <taxon>Bacillota</taxon>
        <taxon>Clostridia</taxon>
        <taxon>Neomoorellales</taxon>
        <taxon>Neomoorellaceae</taxon>
        <taxon>Neomoorella</taxon>
    </lineage>
</organism>
<dbReference type="Pfam" id="PF01325">
    <property type="entry name" value="Fe_dep_repress"/>
    <property type="match status" value="1"/>
</dbReference>
<dbReference type="GO" id="GO:0003677">
    <property type="term" value="F:DNA binding"/>
    <property type="evidence" value="ECO:0007669"/>
    <property type="project" value="UniProtKB-KW"/>
</dbReference>
<dbReference type="InterPro" id="IPR036421">
    <property type="entry name" value="Fe_dep_repressor_sf"/>
</dbReference>
<dbReference type="SUPFAM" id="SSF50037">
    <property type="entry name" value="C-terminal domain of transcriptional repressors"/>
    <property type="match status" value="1"/>
</dbReference>
<dbReference type="GO" id="GO:0046914">
    <property type="term" value="F:transition metal ion binding"/>
    <property type="evidence" value="ECO:0007669"/>
    <property type="project" value="InterPro"/>
</dbReference>
<reference evidence="9 10" key="1">
    <citation type="submission" date="2016-08" db="EMBL/GenBank/DDBJ databases">
        <title>Genome-based comparison of Moorella thermoacetic strains.</title>
        <authorList>
            <person name="Poehlein A."/>
            <person name="Bengelsdorf F.R."/>
            <person name="Esser C."/>
            <person name="Duerre P."/>
            <person name="Daniel R."/>
        </authorList>
    </citation>
    <scope>NUCLEOTIDE SEQUENCE [LARGE SCALE GENOMIC DNA]</scope>
    <source>
        <strain evidence="9 10">DSM 21394</strain>
    </source>
</reference>
<evidence type="ECO:0000259" key="8">
    <source>
        <dbReference type="PROSITE" id="PS50944"/>
    </source>
</evidence>
<dbReference type="Gene3D" id="1.10.60.10">
    <property type="entry name" value="Iron dependent repressor, metal binding and dimerisation domain"/>
    <property type="match status" value="1"/>
</dbReference>
<comment type="subunit">
    <text evidence="3">Homodimer.</text>
</comment>
<dbReference type="GO" id="GO:0003700">
    <property type="term" value="F:DNA-binding transcription factor activity"/>
    <property type="evidence" value="ECO:0007669"/>
    <property type="project" value="InterPro"/>
</dbReference>
<dbReference type="EMBL" id="MDDC01000004">
    <property type="protein sequence ID" value="OIQ60565.1"/>
    <property type="molecule type" value="Genomic_DNA"/>
</dbReference>
<dbReference type="GO" id="GO:0005737">
    <property type="term" value="C:cytoplasm"/>
    <property type="evidence" value="ECO:0007669"/>
    <property type="project" value="UniProtKB-SubCell"/>
</dbReference>
<protein>
    <submittedName>
        <fullName evidence="9">Transcriptional regulator MntR</fullName>
    </submittedName>
</protein>
<dbReference type="AlphaFoldDB" id="A0A1J5P9V3"/>
<dbReference type="InterPro" id="IPR001367">
    <property type="entry name" value="Fe_dep_repressor"/>
</dbReference>
<evidence type="ECO:0000256" key="4">
    <source>
        <dbReference type="ARBA" id="ARBA00023004"/>
    </source>
</evidence>
<dbReference type="Proteomes" id="UP000182811">
    <property type="component" value="Unassembled WGS sequence"/>
</dbReference>
<dbReference type="GO" id="GO:0046983">
    <property type="term" value="F:protein dimerization activity"/>
    <property type="evidence" value="ECO:0007669"/>
    <property type="project" value="InterPro"/>
</dbReference>
<dbReference type="SMART" id="SM00899">
    <property type="entry name" value="FeoA"/>
    <property type="match status" value="1"/>
</dbReference>
<dbReference type="InterPro" id="IPR008988">
    <property type="entry name" value="Transcriptional_repressor_C"/>
</dbReference>
<evidence type="ECO:0000256" key="1">
    <source>
        <dbReference type="ARBA" id="ARBA00004496"/>
    </source>
</evidence>
<dbReference type="InterPro" id="IPR036390">
    <property type="entry name" value="WH_DNA-bd_sf"/>
</dbReference>
<dbReference type="OrthoDB" id="9791355at2"/>
<dbReference type="InterPro" id="IPR022689">
    <property type="entry name" value="Iron_dep_repressor"/>
</dbReference>
<evidence type="ECO:0000256" key="5">
    <source>
        <dbReference type="ARBA" id="ARBA00023015"/>
    </source>
</evidence>
<name>A0A1J5P9V3_NEOTH</name>
<keyword evidence="6" id="KW-0238">DNA-binding</keyword>
<comment type="caution">
    <text evidence="9">The sequence shown here is derived from an EMBL/GenBank/DDBJ whole genome shotgun (WGS) entry which is preliminary data.</text>
</comment>
<evidence type="ECO:0000256" key="3">
    <source>
        <dbReference type="ARBA" id="ARBA00011738"/>
    </source>
</evidence>
<dbReference type="Pfam" id="PF04023">
    <property type="entry name" value="FeoA"/>
    <property type="match status" value="1"/>
</dbReference>
<dbReference type="SMART" id="SM00529">
    <property type="entry name" value="HTH_DTXR"/>
    <property type="match status" value="1"/>
</dbReference>
<accession>A0A1J5P9V3</accession>
<feature type="domain" description="HTH dtxR-type" evidence="8">
    <location>
        <begin position="1"/>
        <end position="68"/>
    </location>
</feature>